<protein>
    <submittedName>
        <fullName evidence="1">Uncharacterized protein</fullName>
    </submittedName>
</protein>
<dbReference type="EMBL" id="CM001884">
    <property type="protein sequence ID" value="EOY28215.1"/>
    <property type="molecule type" value="Genomic_DNA"/>
</dbReference>
<evidence type="ECO:0000313" key="2">
    <source>
        <dbReference type="Proteomes" id="UP000026915"/>
    </source>
</evidence>
<evidence type="ECO:0000313" key="1">
    <source>
        <dbReference type="EMBL" id="EOY28215.1"/>
    </source>
</evidence>
<organism evidence="1 2">
    <name type="scientific">Theobroma cacao</name>
    <name type="common">Cacao</name>
    <name type="synonym">Cocoa</name>
    <dbReference type="NCBI Taxonomy" id="3641"/>
    <lineage>
        <taxon>Eukaryota</taxon>
        <taxon>Viridiplantae</taxon>
        <taxon>Streptophyta</taxon>
        <taxon>Embryophyta</taxon>
        <taxon>Tracheophyta</taxon>
        <taxon>Spermatophyta</taxon>
        <taxon>Magnoliopsida</taxon>
        <taxon>eudicotyledons</taxon>
        <taxon>Gunneridae</taxon>
        <taxon>Pentapetalae</taxon>
        <taxon>rosids</taxon>
        <taxon>malvids</taxon>
        <taxon>Malvales</taxon>
        <taxon>Malvaceae</taxon>
        <taxon>Byttnerioideae</taxon>
        <taxon>Theobroma</taxon>
    </lineage>
</organism>
<keyword evidence="2" id="KW-1185">Reference proteome</keyword>
<dbReference type="Proteomes" id="UP000026915">
    <property type="component" value="Chromosome 6"/>
</dbReference>
<dbReference type="Gramene" id="EOY28215">
    <property type="protein sequence ID" value="EOY28215"/>
    <property type="gene ID" value="TCM_029846"/>
</dbReference>
<dbReference type="HOGENOM" id="CLU_2228074_0_0_1"/>
<dbReference type="InParanoid" id="A0A061GED8"/>
<reference evidence="1 2" key="1">
    <citation type="journal article" date="2013" name="Genome Biol.">
        <title>The genome sequence of the most widely cultivated cacao type and its use to identify candidate genes regulating pod color.</title>
        <authorList>
            <person name="Motamayor J.C."/>
            <person name="Mockaitis K."/>
            <person name="Schmutz J."/>
            <person name="Haiminen N."/>
            <person name="Iii D.L."/>
            <person name="Cornejo O."/>
            <person name="Findley S.D."/>
            <person name="Zheng P."/>
            <person name="Utro F."/>
            <person name="Royaert S."/>
            <person name="Saski C."/>
            <person name="Jenkins J."/>
            <person name="Podicheti R."/>
            <person name="Zhao M."/>
            <person name="Scheffler B.E."/>
            <person name="Stack J.C."/>
            <person name="Feltus F.A."/>
            <person name="Mustiga G.M."/>
            <person name="Amores F."/>
            <person name="Phillips W."/>
            <person name="Marelli J.P."/>
            <person name="May G.D."/>
            <person name="Shapiro H."/>
            <person name="Ma J."/>
            <person name="Bustamante C.D."/>
            <person name="Schnell R.J."/>
            <person name="Main D."/>
            <person name="Gilbert D."/>
            <person name="Parida L."/>
            <person name="Kuhn D.N."/>
        </authorList>
    </citation>
    <scope>NUCLEOTIDE SEQUENCE [LARGE SCALE GENOMIC DNA]</scope>
    <source>
        <strain evidence="2">cv. Matina 1-6</strain>
    </source>
</reference>
<gene>
    <name evidence="1" type="ORF">TCM_029846</name>
</gene>
<accession>A0A061GED8</accession>
<sequence length="106" mass="11780">MAKAALRLAVKERVDNWARNLDSFVLFFLCEGKKGCQGRQAILTSTVSTSSNCGLGCSMQQFIVYHLGLVGRSTIRGHYGKNVTIGYEMGPIQSCHLMQLFNTEKF</sequence>
<name>A0A061GED8_THECC</name>
<dbReference type="AlphaFoldDB" id="A0A061GED8"/>
<proteinExistence type="predicted"/>